<evidence type="ECO:0008006" key="3">
    <source>
        <dbReference type="Google" id="ProtNLM"/>
    </source>
</evidence>
<evidence type="ECO:0000313" key="1">
    <source>
        <dbReference type="EMBL" id="OYQ38577.1"/>
    </source>
</evidence>
<dbReference type="EMBL" id="NOXX01000226">
    <property type="protein sequence ID" value="OYQ38577.1"/>
    <property type="molecule type" value="Genomic_DNA"/>
</dbReference>
<comment type="caution">
    <text evidence="1">The sequence shown here is derived from an EMBL/GenBank/DDBJ whole genome shotgun (WGS) entry which is preliminary data.</text>
</comment>
<dbReference type="RefSeq" id="WP_094487457.1">
    <property type="nucleotide sequence ID" value="NZ_NOXX01000226.1"/>
</dbReference>
<gene>
    <name evidence="1" type="ORF">CHX27_14400</name>
</gene>
<dbReference type="InterPro" id="IPR037107">
    <property type="entry name" value="Put_OMP_sf"/>
</dbReference>
<accession>A0A255ZAJ3</accession>
<sequence>MSEISITKSLLTLYLTFIFGAVFGQESRNEIGFVTENDLYTSSVYDRYYTNGLEIYFIKPISARKAKKRLLGFRAGQYLYNPQTRDADNLLVNDRPFCGLLFGEASISRYYKSENYLRTEVQLGCIGPNSFGEEMQETFHKLFNFKTVRGWQNQIHNAFLAQFNATHYLALPWVSNSKFSFGWQNKVQLGTILTGVTSGFNARIAIHKLLPIYESNLYQASAGKQTQPKPRELYFFLNPNFNYQFYDATIQGSLFSDSSPVTFDLIPIRFVFEAGFKYRYNRFNAHYTFNYRSQEVDNNVNMAYFYGSIKLGYLF</sequence>
<organism evidence="1 2">
    <name type="scientific">Flavobacterium aurantiibacter</name>
    <dbReference type="NCBI Taxonomy" id="2023067"/>
    <lineage>
        <taxon>Bacteria</taxon>
        <taxon>Pseudomonadati</taxon>
        <taxon>Bacteroidota</taxon>
        <taxon>Flavobacteriia</taxon>
        <taxon>Flavobacteriales</taxon>
        <taxon>Flavobacteriaceae</taxon>
        <taxon>Flavobacterium</taxon>
    </lineage>
</organism>
<dbReference type="InterPro" id="IPR018707">
    <property type="entry name" value="LpxR"/>
</dbReference>
<reference evidence="1 2" key="1">
    <citation type="submission" date="2017-07" db="EMBL/GenBank/DDBJ databases">
        <title>Flavobacterium cyanobacteriorum sp. nov., isolated from cyanobacterial aggregates in a eutrophic lake.</title>
        <authorList>
            <person name="Cai H."/>
        </authorList>
    </citation>
    <scope>NUCLEOTIDE SEQUENCE [LARGE SCALE GENOMIC DNA]</scope>
    <source>
        <strain evidence="1 2">TH167</strain>
    </source>
</reference>
<protein>
    <recommendedName>
        <fullName evidence="3">Lipid A deacylase LpxR family protein</fullName>
    </recommendedName>
</protein>
<proteinExistence type="predicted"/>
<name>A0A255ZAJ3_9FLAO</name>
<dbReference type="OrthoDB" id="622552at2"/>
<dbReference type="Pfam" id="PF09982">
    <property type="entry name" value="LpxR"/>
    <property type="match status" value="1"/>
</dbReference>
<keyword evidence="2" id="KW-1185">Reference proteome</keyword>
<dbReference type="Proteomes" id="UP000216035">
    <property type="component" value="Unassembled WGS sequence"/>
</dbReference>
<evidence type="ECO:0000313" key="2">
    <source>
        <dbReference type="Proteomes" id="UP000216035"/>
    </source>
</evidence>
<dbReference type="AlphaFoldDB" id="A0A255ZAJ3"/>
<dbReference type="Gene3D" id="2.40.128.140">
    <property type="entry name" value="Outer membrane protein"/>
    <property type="match status" value="1"/>
</dbReference>